<dbReference type="PANTHER" id="PTHR36504:SF1">
    <property type="entry name" value="LIPOPOLYSACCHARIDE EXPORT SYSTEM PROTEIN LPTA"/>
    <property type="match status" value="1"/>
</dbReference>
<dbReference type="Gene3D" id="2.60.450.10">
    <property type="entry name" value="Lipopolysaccharide (LPS) transport protein A like domain"/>
    <property type="match status" value="1"/>
</dbReference>
<dbReference type="GO" id="GO:0001530">
    <property type="term" value="F:lipopolysaccharide binding"/>
    <property type="evidence" value="ECO:0007669"/>
    <property type="project" value="InterPro"/>
</dbReference>
<dbReference type="RefSeq" id="WP_083503298.1">
    <property type="nucleotide sequence ID" value="NZ_CAAAHZ010000004.1"/>
</dbReference>
<dbReference type="Proteomes" id="UP000054997">
    <property type="component" value="Unassembled WGS sequence"/>
</dbReference>
<dbReference type="GO" id="GO:0015920">
    <property type="term" value="P:lipopolysaccharide transport"/>
    <property type="evidence" value="ECO:0007669"/>
    <property type="project" value="InterPro"/>
</dbReference>
<dbReference type="STRING" id="45068.Llon_1609"/>
<keyword evidence="6" id="KW-1185">Reference proteome</keyword>
<reference evidence="5 6" key="1">
    <citation type="submission" date="2015-11" db="EMBL/GenBank/DDBJ databases">
        <title>Genomic analysis of 38 Legionella species identifies large and diverse effector repertoires.</title>
        <authorList>
            <person name="Burstein D."/>
            <person name="Amaro F."/>
            <person name="Zusman T."/>
            <person name="Lifshitz Z."/>
            <person name="Cohen O."/>
            <person name="Gilbert J.A."/>
            <person name="Pupko T."/>
            <person name="Shuman H.A."/>
            <person name="Segal G."/>
        </authorList>
    </citation>
    <scope>NUCLEOTIDE SEQUENCE [LARGE SCALE GENOMIC DNA]</scope>
    <source>
        <strain evidence="5 6">ATCC 49505</strain>
    </source>
</reference>
<evidence type="ECO:0000259" key="4">
    <source>
        <dbReference type="Pfam" id="PF03968"/>
    </source>
</evidence>
<dbReference type="NCBIfam" id="TIGR03002">
    <property type="entry name" value="outer_YhbN_LptA"/>
    <property type="match status" value="1"/>
</dbReference>
<keyword evidence="1" id="KW-0813">Transport</keyword>
<comment type="caution">
    <text evidence="5">The sequence shown here is derived from an EMBL/GenBank/DDBJ whole genome shotgun (WGS) entry which is preliminary data.</text>
</comment>
<evidence type="ECO:0000256" key="1">
    <source>
        <dbReference type="ARBA" id="ARBA00022448"/>
    </source>
</evidence>
<dbReference type="AlphaFoldDB" id="A0A0W0VL01"/>
<dbReference type="InterPro" id="IPR005653">
    <property type="entry name" value="OstA-like_N"/>
</dbReference>
<keyword evidence="2" id="KW-0732">Signal</keyword>
<evidence type="ECO:0000313" key="6">
    <source>
        <dbReference type="Proteomes" id="UP000054997"/>
    </source>
</evidence>
<evidence type="ECO:0000313" key="5">
    <source>
        <dbReference type="EMBL" id="KTD20723.1"/>
    </source>
</evidence>
<dbReference type="InterPro" id="IPR052037">
    <property type="entry name" value="LPS_export_LptA"/>
</dbReference>
<dbReference type="PANTHER" id="PTHR36504">
    <property type="entry name" value="LIPOPOLYSACCHARIDE EXPORT SYSTEM PROTEIN LPTA"/>
    <property type="match status" value="1"/>
</dbReference>
<evidence type="ECO:0000256" key="3">
    <source>
        <dbReference type="ARBA" id="ARBA00022764"/>
    </source>
</evidence>
<dbReference type="EMBL" id="LNYK01000019">
    <property type="protein sequence ID" value="KTD20723.1"/>
    <property type="molecule type" value="Genomic_DNA"/>
</dbReference>
<dbReference type="InterPro" id="IPR014340">
    <property type="entry name" value="LptA"/>
</dbReference>
<keyword evidence="3" id="KW-0574">Periplasm</keyword>
<proteinExistence type="predicted"/>
<dbReference type="Pfam" id="PF03968">
    <property type="entry name" value="LptD_N"/>
    <property type="match status" value="1"/>
</dbReference>
<protein>
    <submittedName>
        <fullName evidence="5">OstA family protein</fullName>
    </submittedName>
</protein>
<sequence length="183" mass="20545">MIQNKVSQKKPFYPSALSVREFCCSILLLFLIPCHALALPNDREQVLMLQADTADLNQETHRGIYIGDVQLDQGTTHVRAAEAITVGDANNKLVMAKATGNQDAQAHYWSTPENGKPPLHAYADEIYYYPDKHLIKLIGNARVEQGKNSFSAPEIIYDTEKQHVVTQKNNKARATIIIHPEKH</sequence>
<feature type="domain" description="Organic solvent tolerance-like N-terminal" evidence="4">
    <location>
        <begin position="50"/>
        <end position="162"/>
    </location>
</feature>
<gene>
    <name evidence="5" type="ORF">Llon_1609</name>
</gene>
<dbReference type="GO" id="GO:0030288">
    <property type="term" value="C:outer membrane-bounded periplasmic space"/>
    <property type="evidence" value="ECO:0007669"/>
    <property type="project" value="TreeGrafter"/>
</dbReference>
<evidence type="ECO:0000256" key="2">
    <source>
        <dbReference type="ARBA" id="ARBA00022729"/>
    </source>
</evidence>
<dbReference type="PATRIC" id="fig|45068.5.peg.1745"/>
<dbReference type="GO" id="GO:0009279">
    <property type="term" value="C:cell outer membrane"/>
    <property type="evidence" value="ECO:0007669"/>
    <property type="project" value="TreeGrafter"/>
</dbReference>
<dbReference type="GO" id="GO:0017089">
    <property type="term" value="F:glycolipid transfer activity"/>
    <property type="evidence" value="ECO:0007669"/>
    <property type="project" value="TreeGrafter"/>
</dbReference>
<name>A0A0W0VL01_9GAMM</name>
<accession>A0A0W0VL01</accession>
<dbReference type="OrthoDB" id="5295619at2"/>
<organism evidence="5 6">
    <name type="scientific">Legionella londiniensis</name>
    <dbReference type="NCBI Taxonomy" id="45068"/>
    <lineage>
        <taxon>Bacteria</taxon>
        <taxon>Pseudomonadati</taxon>
        <taxon>Pseudomonadota</taxon>
        <taxon>Gammaproteobacteria</taxon>
        <taxon>Legionellales</taxon>
        <taxon>Legionellaceae</taxon>
        <taxon>Legionella</taxon>
    </lineage>
</organism>